<dbReference type="EMBL" id="QEAN01000423">
    <property type="protein sequence ID" value="TPX37760.1"/>
    <property type="molecule type" value="Genomic_DNA"/>
</dbReference>
<sequence>MIRRRHVFMSPGFSNCSAFHRASPKHAATSTSSPSPSPPSSPNTPHLLLRRPVHVAERIIALQFLLTRWGIESAFKRQPDDRIRRSYSVVQATMEETGVPAFLTSRETPLLVEKDLGSWNADELYNVGKQWESLGIILYTSRLIPSLPSPYPTTPFNHQTLFQSSSIVPAVPSTVLDFMAYFTTGAASQRSHFRHDEELKNAVDVTEAWVWRSQIENVLELKRKCDGDASGTYIRTLPASLRRIMSESHVALRHAAAAAHCKRLVPKVVDHDFGVDGTAYACLDAAAKMLLADIAAARLAALVWLMDVRRDWDCDKVKYFNPLNSIFNAS</sequence>
<evidence type="ECO:0000256" key="1">
    <source>
        <dbReference type="SAM" id="MobiDB-lite"/>
    </source>
</evidence>
<evidence type="ECO:0000313" key="2">
    <source>
        <dbReference type="EMBL" id="TPX37760.1"/>
    </source>
</evidence>
<reference evidence="4 5" key="1">
    <citation type="journal article" date="2019" name="Sci. Rep.">
        <title>Comparative genomics of chytrid fungi reveal insights into the obligate biotrophic and pathogenic lifestyle of Synchytrium endobioticum.</title>
        <authorList>
            <person name="van de Vossenberg B.T.L.H."/>
            <person name="Warris S."/>
            <person name="Nguyen H.D.T."/>
            <person name="van Gent-Pelzer M.P.E."/>
            <person name="Joly D.L."/>
            <person name="van de Geest H.C."/>
            <person name="Bonants P.J.M."/>
            <person name="Smith D.S."/>
            <person name="Levesque C.A."/>
            <person name="van der Lee T.A.J."/>
        </authorList>
    </citation>
    <scope>NUCLEOTIDE SEQUENCE [LARGE SCALE GENOMIC DNA]</scope>
    <source>
        <strain evidence="3 5">LEV6574</strain>
        <strain evidence="2 4">MB42</strain>
    </source>
</reference>
<accession>A0A507C845</accession>
<keyword evidence="4" id="KW-1185">Reference proteome</keyword>
<evidence type="ECO:0000313" key="3">
    <source>
        <dbReference type="EMBL" id="TPX43649.1"/>
    </source>
</evidence>
<dbReference type="Proteomes" id="UP000320475">
    <property type="component" value="Unassembled WGS sequence"/>
</dbReference>
<dbReference type="AlphaFoldDB" id="A0A507C845"/>
<comment type="caution">
    <text evidence="2">The sequence shown here is derived from an EMBL/GenBank/DDBJ whole genome shotgun (WGS) entry which is preliminary data.</text>
</comment>
<evidence type="ECO:0000313" key="5">
    <source>
        <dbReference type="Proteomes" id="UP000320475"/>
    </source>
</evidence>
<organism evidence="2 4">
    <name type="scientific">Synchytrium endobioticum</name>
    <dbReference type="NCBI Taxonomy" id="286115"/>
    <lineage>
        <taxon>Eukaryota</taxon>
        <taxon>Fungi</taxon>
        <taxon>Fungi incertae sedis</taxon>
        <taxon>Chytridiomycota</taxon>
        <taxon>Chytridiomycota incertae sedis</taxon>
        <taxon>Chytridiomycetes</taxon>
        <taxon>Synchytriales</taxon>
        <taxon>Synchytriaceae</taxon>
        <taxon>Synchytrium</taxon>
    </lineage>
</organism>
<dbReference type="OrthoDB" id="2103572at2759"/>
<dbReference type="VEuPathDB" id="FungiDB:SeMB42_g06897"/>
<gene>
    <name evidence="3" type="ORF">SeLEV6574_g04934</name>
    <name evidence="2" type="ORF">SeMB42_g06897</name>
</gene>
<evidence type="ECO:0000313" key="4">
    <source>
        <dbReference type="Proteomes" id="UP000317494"/>
    </source>
</evidence>
<name>A0A507C845_9FUNG</name>
<dbReference type="EMBL" id="QEAM01000214">
    <property type="protein sequence ID" value="TPX43649.1"/>
    <property type="molecule type" value="Genomic_DNA"/>
</dbReference>
<protein>
    <submittedName>
        <fullName evidence="2">Uncharacterized protein</fullName>
    </submittedName>
</protein>
<feature type="region of interest" description="Disordered" evidence="1">
    <location>
        <begin position="21"/>
        <end position="47"/>
    </location>
</feature>
<dbReference type="Proteomes" id="UP000317494">
    <property type="component" value="Unassembled WGS sequence"/>
</dbReference>
<proteinExistence type="predicted"/>